<dbReference type="Proteomes" id="UP000316921">
    <property type="component" value="Chromosome"/>
</dbReference>
<dbReference type="EMBL" id="CP036287">
    <property type="protein sequence ID" value="QDU68732.1"/>
    <property type="molecule type" value="Genomic_DNA"/>
</dbReference>
<gene>
    <name evidence="1" type="ORF">Pla133_38350</name>
</gene>
<evidence type="ECO:0000313" key="2">
    <source>
        <dbReference type="Proteomes" id="UP000316921"/>
    </source>
</evidence>
<proteinExistence type="predicted"/>
<accession>A0A518BP26</accession>
<sequence length="175" mass="19035">MSQPNLFLLQTAEPAAIQRATLELSEACKHERPGPRRARLSEVAEGLFVLEFDRPLAGSQAVRLIGQLFDHAEIDEVVAWIEGAGGVCYELRPELARLDDGATRFLHGSSAAGEGVEVYIPECWMRPASSAPPYQPAPSAVGDGRTVLEWDVSFDDELSPRLDLTHAAGETWPLG</sequence>
<keyword evidence="2" id="KW-1185">Reference proteome</keyword>
<dbReference type="AlphaFoldDB" id="A0A518BP26"/>
<evidence type="ECO:0000313" key="1">
    <source>
        <dbReference type="EMBL" id="QDU68732.1"/>
    </source>
</evidence>
<dbReference type="RefSeq" id="WP_145067994.1">
    <property type="nucleotide sequence ID" value="NZ_CP036287.1"/>
</dbReference>
<dbReference type="KEGG" id="pbap:Pla133_38350"/>
<reference evidence="1 2" key="1">
    <citation type="submission" date="2019-02" db="EMBL/GenBank/DDBJ databases">
        <title>Deep-cultivation of Planctomycetes and their phenomic and genomic characterization uncovers novel biology.</title>
        <authorList>
            <person name="Wiegand S."/>
            <person name="Jogler M."/>
            <person name="Boedeker C."/>
            <person name="Pinto D."/>
            <person name="Vollmers J."/>
            <person name="Rivas-Marin E."/>
            <person name="Kohn T."/>
            <person name="Peeters S.H."/>
            <person name="Heuer A."/>
            <person name="Rast P."/>
            <person name="Oberbeckmann S."/>
            <person name="Bunk B."/>
            <person name="Jeske O."/>
            <person name="Meyerdierks A."/>
            <person name="Storesund J.E."/>
            <person name="Kallscheuer N."/>
            <person name="Luecker S."/>
            <person name="Lage O.M."/>
            <person name="Pohl T."/>
            <person name="Merkel B.J."/>
            <person name="Hornburger P."/>
            <person name="Mueller R.-W."/>
            <person name="Bruemmer F."/>
            <person name="Labrenz M."/>
            <person name="Spormann A.M."/>
            <person name="Op den Camp H."/>
            <person name="Overmann J."/>
            <person name="Amann R."/>
            <person name="Jetten M.S.M."/>
            <person name="Mascher T."/>
            <person name="Medema M.H."/>
            <person name="Devos D.P."/>
            <person name="Kaster A.-K."/>
            <person name="Ovreas L."/>
            <person name="Rohde M."/>
            <person name="Galperin M.Y."/>
            <person name="Jogler C."/>
        </authorList>
    </citation>
    <scope>NUCLEOTIDE SEQUENCE [LARGE SCALE GENOMIC DNA]</scope>
    <source>
        <strain evidence="1 2">Pla133</strain>
    </source>
</reference>
<protein>
    <submittedName>
        <fullName evidence="1">Uncharacterized protein</fullName>
    </submittedName>
</protein>
<name>A0A518BP26_9BACT</name>
<organism evidence="1 2">
    <name type="scientific">Engelhardtia mirabilis</name>
    <dbReference type="NCBI Taxonomy" id="2528011"/>
    <lineage>
        <taxon>Bacteria</taxon>
        <taxon>Pseudomonadati</taxon>
        <taxon>Planctomycetota</taxon>
        <taxon>Planctomycetia</taxon>
        <taxon>Planctomycetia incertae sedis</taxon>
        <taxon>Engelhardtia</taxon>
    </lineage>
</organism>